<accession>A0A1H9ZGM5</accession>
<gene>
    <name evidence="1" type="ORF">SAMN04488587_1118</name>
</gene>
<sequence>MLAINGIIPYEELFLAFEGWFTENVIATIMIVPFLLRCVTPYIQQTESYVESYWK</sequence>
<dbReference type="AlphaFoldDB" id="A0A1H9ZGM5"/>
<organism evidence="1 2">
    <name type="scientific">Methanococcoides vulcani</name>
    <dbReference type="NCBI Taxonomy" id="1353158"/>
    <lineage>
        <taxon>Archaea</taxon>
        <taxon>Methanobacteriati</taxon>
        <taxon>Methanobacteriota</taxon>
        <taxon>Stenosarchaea group</taxon>
        <taxon>Methanomicrobia</taxon>
        <taxon>Methanosarcinales</taxon>
        <taxon>Methanosarcinaceae</taxon>
        <taxon>Methanococcoides</taxon>
    </lineage>
</organism>
<dbReference type="Proteomes" id="UP000243338">
    <property type="component" value="Unassembled WGS sequence"/>
</dbReference>
<name>A0A1H9ZGM5_9EURY</name>
<keyword evidence="2" id="KW-1185">Reference proteome</keyword>
<protein>
    <submittedName>
        <fullName evidence="1">Uncharacterized protein</fullName>
    </submittedName>
</protein>
<proteinExistence type="predicted"/>
<evidence type="ECO:0000313" key="1">
    <source>
        <dbReference type="EMBL" id="SES80820.1"/>
    </source>
</evidence>
<reference evidence="2" key="1">
    <citation type="submission" date="2016-10" db="EMBL/GenBank/DDBJ databases">
        <authorList>
            <person name="Varghese N."/>
            <person name="Submissions S."/>
        </authorList>
    </citation>
    <scope>NUCLEOTIDE SEQUENCE [LARGE SCALE GENOMIC DNA]</scope>
    <source>
        <strain evidence="2">SLH 33</strain>
    </source>
</reference>
<dbReference type="EMBL" id="FOHQ01000002">
    <property type="protein sequence ID" value="SES80820.1"/>
    <property type="molecule type" value="Genomic_DNA"/>
</dbReference>
<evidence type="ECO:0000313" key="2">
    <source>
        <dbReference type="Proteomes" id="UP000243338"/>
    </source>
</evidence>